<dbReference type="InterPro" id="IPR038461">
    <property type="entry name" value="Schlafen_AlbA_2_dom_sf"/>
</dbReference>
<reference evidence="2 3" key="1">
    <citation type="submission" date="2020-04" db="EMBL/GenBank/DDBJ databases">
        <title>Antimicrobial susceptibility and clonality of vaginal-derived multi-drug resistant Mobiluncus isolates in China.</title>
        <authorList>
            <person name="Zhang X."/>
        </authorList>
    </citation>
    <scope>NUCLEOTIDE SEQUENCE [LARGE SCALE GENOMIC DNA]</scope>
    <source>
        <strain evidence="2 3">12</strain>
    </source>
</reference>
<dbReference type="PANTHER" id="PTHR30595:SF6">
    <property type="entry name" value="SCHLAFEN ALBA-2 DOMAIN-CONTAINING PROTEIN"/>
    <property type="match status" value="1"/>
</dbReference>
<dbReference type="Proteomes" id="UP000575397">
    <property type="component" value="Unassembled WGS sequence"/>
</dbReference>
<dbReference type="Gene3D" id="3.30.565.60">
    <property type="match status" value="1"/>
</dbReference>
<evidence type="ECO:0000313" key="3">
    <source>
        <dbReference type="Proteomes" id="UP000575397"/>
    </source>
</evidence>
<dbReference type="PANTHER" id="PTHR30595">
    <property type="entry name" value="GLPR-RELATED TRANSCRIPTIONAL REPRESSOR"/>
    <property type="match status" value="1"/>
</dbReference>
<sequence>MYDAQDLEELLSELRARGGDSTLVEVKSGRGGVPGLGETLCAFANMPSGGTIIVGVAENRNFTPCGIQNLAKLEQSIAAQARDWVVPPPLVEFQTLNLPDQNQVLIAQVNGLPLAARPAKYRDVAYLRQADGDYPLSEQELAHIEMLKTQGFSRILPDRQAATGWKAQNLDPQLMNSYLATLRTTSRRFATMTDTEILVNSGVETAASGELTWGGLYAMGVAPQSASPSLGVTAAVQVPVTQRDFSRGASPRTLDLCHFTGPIPDLLEQSLAWIERNTRSELVYDEHGHAHDRHQFPLAAAREIIANALVHRDLSPITDSKRVEIRIRADVLSVTSPGGLWGVNAEALGRPGSKSAVNPLLYEICKHVTMPDGSRIIEGEGGGIREAIAVLRQAGLPEPRFIDRGISFTALLFLSPTKTSAIGSASPLSSSATAEPFTLQSITSPLTLEPRNLPNSFSPSSRPTKNGAAIIAVLNEPRTFNEIRELTGLNESKTRYALKKLIATGAVKMLGSQGMRTTTYTQA</sequence>
<dbReference type="Pfam" id="PF04326">
    <property type="entry name" value="SLFN_AlbA_2"/>
    <property type="match status" value="1"/>
</dbReference>
<organism evidence="2 3">
    <name type="scientific">Mobiluncus mulieris</name>
    <dbReference type="NCBI Taxonomy" id="2052"/>
    <lineage>
        <taxon>Bacteria</taxon>
        <taxon>Bacillati</taxon>
        <taxon>Actinomycetota</taxon>
        <taxon>Actinomycetes</taxon>
        <taxon>Actinomycetales</taxon>
        <taxon>Actinomycetaceae</taxon>
        <taxon>Mobiluncus</taxon>
    </lineage>
</organism>
<comment type="caution">
    <text evidence="2">The sequence shown here is derived from an EMBL/GenBank/DDBJ whole genome shotgun (WGS) entry which is preliminary data.</text>
</comment>
<dbReference type="Gene3D" id="3.30.950.30">
    <property type="entry name" value="Schlafen, AAA domain"/>
    <property type="match status" value="1"/>
</dbReference>
<evidence type="ECO:0000259" key="1">
    <source>
        <dbReference type="Pfam" id="PF04326"/>
    </source>
</evidence>
<feature type="domain" description="Schlafen AlbA-2" evidence="1">
    <location>
        <begin position="23"/>
        <end position="136"/>
    </location>
</feature>
<proteinExistence type="predicted"/>
<protein>
    <submittedName>
        <fullName evidence="2">Transcriptional regulator</fullName>
    </submittedName>
</protein>
<dbReference type="InterPro" id="IPR038475">
    <property type="entry name" value="RecG_C_sf"/>
</dbReference>
<evidence type="ECO:0000313" key="2">
    <source>
        <dbReference type="EMBL" id="NMX02636.1"/>
    </source>
</evidence>
<dbReference type="EMBL" id="JABCUS010000002">
    <property type="protein sequence ID" value="NMX02636.1"/>
    <property type="molecule type" value="Genomic_DNA"/>
</dbReference>
<dbReference type="InterPro" id="IPR007421">
    <property type="entry name" value="Schlafen_AlbA_2_dom"/>
</dbReference>
<dbReference type="Pfam" id="PF13749">
    <property type="entry name" value="HATPase_c_4"/>
    <property type="match status" value="1"/>
</dbReference>
<gene>
    <name evidence="2" type="ORF">HHJ77_01465</name>
</gene>
<dbReference type="RefSeq" id="WP_169762155.1">
    <property type="nucleotide sequence ID" value="NZ_JABCUQ010000028.1"/>
</dbReference>
<dbReference type="AlphaFoldDB" id="A0A7Y0YH16"/>
<accession>A0A7Y0YH16</accession>
<name>A0A7Y0YH16_9ACTO</name>